<proteinExistence type="predicted"/>
<organism evidence="1 2">
    <name type="scientific">Sporothrix schenckii 1099-18</name>
    <dbReference type="NCBI Taxonomy" id="1397361"/>
    <lineage>
        <taxon>Eukaryota</taxon>
        <taxon>Fungi</taxon>
        <taxon>Dikarya</taxon>
        <taxon>Ascomycota</taxon>
        <taxon>Pezizomycotina</taxon>
        <taxon>Sordariomycetes</taxon>
        <taxon>Sordariomycetidae</taxon>
        <taxon>Ophiostomatales</taxon>
        <taxon>Ophiostomataceae</taxon>
        <taxon>Sporothrix</taxon>
    </lineage>
</organism>
<dbReference type="KEGG" id="ssck:SPSK_02841"/>
<dbReference type="GeneID" id="27664981"/>
<dbReference type="AlphaFoldDB" id="A0A0F2MB61"/>
<protein>
    <submittedName>
        <fullName evidence="1">Uncharacterized protein</fullName>
    </submittedName>
</protein>
<sequence length="118" mass="13104">MARLPRGVPSNRPQLPCSDKYAVVKGDLVIKVAWCDPVHDEKRDNGHGLCSQYGIPPAATDVSRRKAIPRCRLYAAGCIPVPPGHEIWHEMADTTTLDTSFSSTQYRNSLYISCNLHL</sequence>
<accession>A0A0F2MB61</accession>
<gene>
    <name evidence="1" type="ORF">SPSK_02841</name>
</gene>
<dbReference type="Proteomes" id="UP000033710">
    <property type="component" value="Unassembled WGS sequence"/>
</dbReference>
<reference evidence="1 2" key="1">
    <citation type="journal article" date="2014" name="BMC Genomics">
        <title>Comparative genomics of the major fungal agents of human and animal Sporotrichosis: Sporothrix schenckii and Sporothrix brasiliensis.</title>
        <authorList>
            <person name="Teixeira M.M."/>
            <person name="de Almeida L.G."/>
            <person name="Kubitschek-Barreira P."/>
            <person name="Alves F.L."/>
            <person name="Kioshima E.S."/>
            <person name="Abadio A.K."/>
            <person name="Fernandes L."/>
            <person name="Derengowski L.S."/>
            <person name="Ferreira K.S."/>
            <person name="Souza R.C."/>
            <person name="Ruiz J.C."/>
            <person name="de Andrade N.C."/>
            <person name="Paes H.C."/>
            <person name="Nicola A.M."/>
            <person name="Albuquerque P."/>
            <person name="Gerber A.L."/>
            <person name="Martins V.P."/>
            <person name="Peconick L.D."/>
            <person name="Neto A.V."/>
            <person name="Chaucanez C.B."/>
            <person name="Silva P.A."/>
            <person name="Cunha O.L."/>
            <person name="de Oliveira F.F."/>
            <person name="dos Santos T.C."/>
            <person name="Barros A.L."/>
            <person name="Soares M.A."/>
            <person name="de Oliveira L.M."/>
            <person name="Marini M.M."/>
            <person name="Villalobos-Duno H."/>
            <person name="Cunha M.M."/>
            <person name="de Hoog S."/>
            <person name="da Silveira J.F."/>
            <person name="Henrissat B."/>
            <person name="Nino-Vega G.A."/>
            <person name="Cisalpino P.S."/>
            <person name="Mora-Montes H.M."/>
            <person name="Almeida S.R."/>
            <person name="Stajich J.E."/>
            <person name="Lopes-Bezerra L.M."/>
            <person name="Vasconcelos A.T."/>
            <person name="Felipe M.S."/>
        </authorList>
    </citation>
    <scope>NUCLEOTIDE SEQUENCE [LARGE SCALE GENOMIC DNA]</scope>
    <source>
        <strain evidence="1 2">1099-18</strain>
    </source>
</reference>
<dbReference type="RefSeq" id="XP_016589000.1">
    <property type="nucleotide sequence ID" value="XM_016729704.1"/>
</dbReference>
<evidence type="ECO:0000313" key="1">
    <source>
        <dbReference type="EMBL" id="KJR86324.1"/>
    </source>
</evidence>
<evidence type="ECO:0000313" key="2">
    <source>
        <dbReference type="Proteomes" id="UP000033710"/>
    </source>
</evidence>
<comment type="caution">
    <text evidence="1">The sequence shown here is derived from an EMBL/GenBank/DDBJ whole genome shotgun (WGS) entry which is preliminary data.</text>
</comment>
<dbReference type="VEuPathDB" id="FungiDB:SPSK_02841"/>
<dbReference type="EMBL" id="AXCR01000006">
    <property type="protein sequence ID" value="KJR86324.1"/>
    <property type="molecule type" value="Genomic_DNA"/>
</dbReference>
<name>A0A0F2MB61_SPOSC</name>
<reference evidence="1 2" key="2">
    <citation type="journal article" date="2015" name="Eukaryot. Cell">
        <title>Asexual propagation of a virulent clone complex in a human and feline outbreak of sporotrichosis.</title>
        <authorList>
            <person name="Teixeira Mde M."/>
            <person name="Rodrigues A.M."/>
            <person name="Tsui C.K."/>
            <person name="de Almeida L.G."/>
            <person name="Van Diepeningen A.D."/>
            <person name="van den Ende B.G."/>
            <person name="Fernandes G.F."/>
            <person name="Kano R."/>
            <person name="Hamelin R.C."/>
            <person name="Lopes-Bezerra L.M."/>
            <person name="Vasconcelos A.T."/>
            <person name="de Hoog S."/>
            <person name="de Camargo Z.P."/>
            <person name="Felipe M.S."/>
        </authorList>
    </citation>
    <scope>NUCLEOTIDE SEQUENCE [LARGE SCALE GENOMIC DNA]</scope>
    <source>
        <strain evidence="1 2">1099-18</strain>
    </source>
</reference>